<sequence>PGRGGGGAPASERGRPGFSDSPPSFAPRRRSRPRSPLAHAIPLAAHPERRPRRQPHIATAPRAWIWNHRNRRSRRRGGGRTAPAAHRPHVAQGTQNFRRTILEEVTPLFPRGGR</sequence>
<accession>A0A8H8DH64</accession>
<gene>
    <name evidence="2" type="ORF">BJ554DRAFT_1335</name>
</gene>
<name>A0A8H8DH64_9FUNG</name>
<dbReference type="Proteomes" id="UP000673691">
    <property type="component" value="Unassembled WGS sequence"/>
</dbReference>
<feature type="compositionally biased region" description="Basic residues" evidence="1">
    <location>
        <begin position="68"/>
        <end position="78"/>
    </location>
</feature>
<keyword evidence="3" id="KW-1185">Reference proteome</keyword>
<dbReference type="AlphaFoldDB" id="A0A8H8DH64"/>
<evidence type="ECO:0000313" key="3">
    <source>
        <dbReference type="Proteomes" id="UP000673691"/>
    </source>
</evidence>
<comment type="caution">
    <text evidence="2">The sequence shown here is derived from an EMBL/GenBank/DDBJ whole genome shotgun (WGS) entry which is preliminary data.</text>
</comment>
<proteinExistence type="predicted"/>
<evidence type="ECO:0000256" key="1">
    <source>
        <dbReference type="SAM" id="MobiDB-lite"/>
    </source>
</evidence>
<feature type="non-terminal residue" evidence="2">
    <location>
        <position position="1"/>
    </location>
</feature>
<dbReference type="EMBL" id="JAEFCI010008481">
    <property type="protein sequence ID" value="KAG5458439.1"/>
    <property type="molecule type" value="Genomic_DNA"/>
</dbReference>
<evidence type="ECO:0000313" key="2">
    <source>
        <dbReference type="EMBL" id="KAG5458439.1"/>
    </source>
</evidence>
<reference evidence="2 3" key="1">
    <citation type="journal article" name="Sci. Rep.">
        <title>Genome-scale phylogenetic analyses confirm Olpidium as the closest living zoosporic fungus to the non-flagellated, terrestrial fungi.</title>
        <authorList>
            <person name="Chang Y."/>
            <person name="Rochon D."/>
            <person name="Sekimoto S."/>
            <person name="Wang Y."/>
            <person name="Chovatia M."/>
            <person name="Sandor L."/>
            <person name="Salamov A."/>
            <person name="Grigoriev I.V."/>
            <person name="Stajich J.E."/>
            <person name="Spatafora J.W."/>
        </authorList>
    </citation>
    <scope>NUCLEOTIDE SEQUENCE [LARGE SCALE GENOMIC DNA]</scope>
    <source>
        <strain evidence="2">S191</strain>
    </source>
</reference>
<organism evidence="2 3">
    <name type="scientific">Olpidium bornovanus</name>
    <dbReference type="NCBI Taxonomy" id="278681"/>
    <lineage>
        <taxon>Eukaryota</taxon>
        <taxon>Fungi</taxon>
        <taxon>Fungi incertae sedis</taxon>
        <taxon>Olpidiomycota</taxon>
        <taxon>Olpidiomycotina</taxon>
        <taxon>Olpidiomycetes</taxon>
        <taxon>Olpidiales</taxon>
        <taxon>Olpidiaceae</taxon>
        <taxon>Olpidium</taxon>
    </lineage>
</organism>
<feature type="compositionally biased region" description="Low complexity" evidence="1">
    <location>
        <begin position="34"/>
        <end position="45"/>
    </location>
</feature>
<protein>
    <submittedName>
        <fullName evidence="2">Uncharacterized protein</fullName>
    </submittedName>
</protein>
<feature type="region of interest" description="Disordered" evidence="1">
    <location>
        <begin position="1"/>
        <end position="98"/>
    </location>
</feature>